<evidence type="ECO:0000313" key="2">
    <source>
        <dbReference type="Proteomes" id="UP000789860"/>
    </source>
</evidence>
<organism evidence="1 2">
    <name type="scientific">Scutellospora calospora</name>
    <dbReference type="NCBI Taxonomy" id="85575"/>
    <lineage>
        <taxon>Eukaryota</taxon>
        <taxon>Fungi</taxon>
        <taxon>Fungi incertae sedis</taxon>
        <taxon>Mucoromycota</taxon>
        <taxon>Glomeromycotina</taxon>
        <taxon>Glomeromycetes</taxon>
        <taxon>Diversisporales</taxon>
        <taxon>Gigasporaceae</taxon>
        <taxon>Scutellospora</taxon>
    </lineage>
</organism>
<protein>
    <submittedName>
        <fullName evidence="1">6738_t:CDS:1</fullName>
    </submittedName>
</protein>
<reference evidence="1" key="1">
    <citation type="submission" date="2021-06" db="EMBL/GenBank/DDBJ databases">
        <authorList>
            <person name="Kallberg Y."/>
            <person name="Tangrot J."/>
            <person name="Rosling A."/>
        </authorList>
    </citation>
    <scope>NUCLEOTIDE SEQUENCE</scope>
    <source>
        <strain evidence="1">AU212A</strain>
    </source>
</reference>
<feature type="non-terminal residue" evidence="1">
    <location>
        <position position="1"/>
    </location>
</feature>
<proteinExistence type="predicted"/>
<comment type="caution">
    <text evidence="1">The sequence shown here is derived from an EMBL/GenBank/DDBJ whole genome shotgun (WGS) entry which is preliminary data.</text>
</comment>
<evidence type="ECO:0000313" key="1">
    <source>
        <dbReference type="EMBL" id="CAG8531771.1"/>
    </source>
</evidence>
<keyword evidence="2" id="KW-1185">Reference proteome</keyword>
<dbReference type="Proteomes" id="UP000789860">
    <property type="component" value="Unassembled WGS sequence"/>
</dbReference>
<sequence length="57" mass="6804">VLQIKEYLKQKFDTDYSQYLTTPVESGHPSQPNQLLNHELLLQYIFHAEYNVEVHEN</sequence>
<accession>A0ACA9LM92</accession>
<name>A0ACA9LM92_9GLOM</name>
<dbReference type="EMBL" id="CAJVPM010006102">
    <property type="protein sequence ID" value="CAG8531771.1"/>
    <property type="molecule type" value="Genomic_DNA"/>
</dbReference>
<gene>
    <name evidence="1" type="ORF">SCALOS_LOCUS4487</name>
</gene>